<dbReference type="PANTHER" id="PTHR46211">
    <property type="entry name" value="GLYCEROPHOSPHORYL DIESTER PHOSPHODIESTERASE"/>
    <property type="match status" value="1"/>
</dbReference>
<keyword evidence="1" id="KW-1133">Transmembrane helix</keyword>
<dbReference type="Gene3D" id="3.20.20.190">
    <property type="entry name" value="Phosphatidylinositol (PI) phosphodiesterase"/>
    <property type="match status" value="1"/>
</dbReference>
<dbReference type="SUPFAM" id="SSF51695">
    <property type="entry name" value="PLC-like phosphodiesterases"/>
    <property type="match status" value="1"/>
</dbReference>
<gene>
    <name evidence="3" type="ORF">LQ318_15005</name>
</gene>
<protein>
    <recommendedName>
        <fullName evidence="2">GP-PDE domain-containing protein</fullName>
    </recommendedName>
</protein>
<comment type="caution">
    <text evidence="3">The sequence shown here is derived from an EMBL/GenBank/DDBJ whole genome shotgun (WGS) entry which is preliminary data.</text>
</comment>
<evidence type="ECO:0000259" key="2">
    <source>
        <dbReference type="PROSITE" id="PS51704"/>
    </source>
</evidence>
<evidence type="ECO:0000313" key="3">
    <source>
        <dbReference type="EMBL" id="MCW9714218.1"/>
    </source>
</evidence>
<name>A0ABT3Q297_9BACT</name>
<dbReference type="PANTHER" id="PTHR46211:SF8">
    <property type="entry name" value="PHOSPHODIESTERASE"/>
    <property type="match status" value="1"/>
</dbReference>
<dbReference type="Proteomes" id="UP001207337">
    <property type="component" value="Unassembled WGS sequence"/>
</dbReference>
<feature type="transmembrane region" description="Helical" evidence="1">
    <location>
        <begin position="68"/>
        <end position="94"/>
    </location>
</feature>
<proteinExistence type="predicted"/>
<accession>A0ABT3Q297</accession>
<sequence length="619" mass="69225">MKKYLSQIFHTRHSRSAWRSLIHLWKPMAIWTLFVWAIVAIILAPVSSAVLGLQFFRSGNLIVGNEDLLSWLLSPVGLGYILLAAALSLTAWVIRFAGLSQIVTDDIHGKKVSSRDIIIRISSKIHLLFRLCLTIVTAGLLFALPLLAGLGFIYEYYLNTYDINYYLSETPLEWHLALLTSTAWFVIWLLGAMYCIARSILTLPTYLHSQKSVRESFIYAWNLDFKQSKSNLKIILVITGIWLFVGLTAAGIFFVLSTGVINWMSHYIQSVRFIALSTGIYVIGSLMLDALISFLGFSHVSILITKLYYQEVGISTKAPSSRPKLKKLTSFLGNALRPKILVSIIAVAILSSVVLSGYMITEISKSTSDSDIKVIAHRAGPPPAPENTLQALDLTFQTDAEYAEIDVQLSNDSVVVVAHDLDLMRMANNPAQISETNFNELQNILDKKGRAKINTLDDFLEAAQGQIKLMIELKQNNTALISRTVKKLRQKEMIDGTIILSLNLESLRKVQDIAPEVATGYISAFTLGDISQLPVGLLAINQRSISKQLINQAQNRNLEVYAWTVNEVPGMAHMIEYGVDGIITDNPKLAIQVRREMQELTVTERLLLQFQQLVVVERE</sequence>
<keyword evidence="4" id="KW-1185">Reference proteome</keyword>
<reference evidence="3 4" key="1">
    <citation type="submission" date="2021-11" db="EMBL/GenBank/DDBJ databases">
        <title>Aliifidinibius sp. nov., a new bacterium isolated from saline soil.</title>
        <authorList>
            <person name="Galisteo C."/>
            <person name="De La Haba R."/>
            <person name="Sanchez-Porro C."/>
            <person name="Ventosa A."/>
        </authorList>
    </citation>
    <scope>NUCLEOTIDE SEQUENCE [LARGE SCALE GENOMIC DNA]</scope>
    <source>
        <strain evidence="3 4">KACC 190600</strain>
    </source>
</reference>
<feature type="domain" description="GP-PDE" evidence="2">
    <location>
        <begin position="372"/>
        <end position="594"/>
    </location>
</feature>
<dbReference type="InterPro" id="IPR017946">
    <property type="entry name" value="PLC-like_Pdiesterase_TIM-brl"/>
</dbReference>
<keyword evidence="1" id="KW-0472">Membrane</keyword>
<organism evidence="3 4">
    <name type="scientific">Fodinibius salicampi</name>
    <dbReference type="NCBI Taxonomy" id="1920655"/>
    <lineage>
        <taxon>Bacteria</taxon>
        <taxon>Pseudomonadati</taxon>
        <taxon>Balneolota</taxon>
        <taxon>Balneolia</taxon>
        <taxon>Balneolales</taxon>
        <taxon>Balneolaceae</taxon>
        <taxon>Fodinibius</taxon>
    </lineage>
</organism>
<evidence type="ECO:0000256" key="1">
    <source>
        <dbReference type="SAM" id="Phobius"/>
    </source>
</evidence>
<feature type="transmembrane region" description="Helical" evidence="1">
    <location>
        <begin position="273"/>
        <end position="297"/>
    </location>
</feature>
<feature type="transmembrane region" description="Helical" evidence="1">
    <location>
        <begin position="234"/>
        <end position="261"/>
    </location>
</feature>
<feature type="transmembrane region" description="Helical" evidence="1">
    <location>
        <begin position="174"/>
        <end position="197"/>
    </location>
</feature>
<dbReference type="InterPro" id="IPR030395">
    <property type="entry name" value="GP_PDE_dom"/>
</dbReference>
<dbReference type="RefSeq" id="WP_265791349.1">
    <property type="nucleotide sequence ID" value="NZ_BAABRS010000004.1"/>
</dbReference>
<evidence type="ECO:0000313" key="4">
    <source>
        <dbReference type="Proteomes" id="UP001207337"/>
    </source>
</evidence>
<dbReference type="PROSITE" id="PS51704">
    <property type="entry name" value="GP_PDE"/>
    <property type="match status" value="1"/>
</dbReference>
<dbReference type="EMBL" id="JAJNDC010000004">
    <property type="protein sequence ID" value="MCW9714218.1"/>
    <property type="molecule type" value="Genomic_DNA"/>
</dbReference>
<feature type="transmembrane region" description="Helical" evidence="1">
    <location>
        <begin position="29"/>
        <end position="56"/>
    </location>
</feature>
<feature type="transmembrane region" description="Helical" evidence="1">
    <location>
        <begin position="340"/>
        <end position="360"/>
    </location>
</feature>
<dbReference type="Pfam" id="PF03009">
    <property type="entry name" value="GDPD"/>
    <property type="match status" value="1"/>
</dbReference>
<keyword evidence="1" id="KW-0812">Transmembrane</keyword>
<feature type="transmembrane region" description="Helical" evidence="1">
    <location>
        <begin position="127"/>
        <end position="154"/>
    </location>
</feature>